<dbReference type="InterPro" id="IPR005532">
    <property type="entry name" value="SUMF_dom"/>
</dbReference>
<protein>
    <submittedName>
        <fullName evidence="3">SUMF1/EgtB/PvdO family nonheme iron enzyme</fullName>
    </submittedName>
</protein>
<evidence type="ECO:0000313" key="3">
    <source>
        <dbReference type="EMBL" id="NRF67071.1"/>
    </source>
</evidence>
<proteinExistence type="predicted"/>
<dbReference type="EMBL" id="JABRWJ010000002">
    <property type="protein sequence ID" value="NRF67071.1"/>
    <property type="molecule type" value="Genomic_DNA"/>
</dbReference>
<dbReference type="Gene3D" id="3.90.1580.10">
    <property type="entry name" value="paralog of FGE (formylglycine-generating enzyme)"/>
    <property type="match status" value="1"/>
</dbReference>
<sequence>MSFGNSRSWVGSWAQAAVMLAGGLSSAWAQAPWPATQFNPVAAADDVVLPMPCGGSMAFRRVNVPSADPLDDRRVQLGNAEARFGYAEATRTDYVAGGFADPKAKNQRYYLIGKYEVTQAQYDALSGTCKAPTEDHRLPKTSLTWTEAVFFSGRYADWLAKNAAAKMPSDEGTPGFVRLPTEGEWEFAARGGIAVQETVFEQTAFPMAEGMQRYVWYAGTESSNNELNVIGLLKPNPLGLHDMLGNAGEFVLDPFRLNKHSRLHGQAGGYTVKGGDYRTPAADIRAAARIESPPVDKNGERREKTTGFRLVVVPASLPTPARLNAVRTLWGNLAQSPPGGGTGAAAQALADPVKEVEALAKAVNDPALKSRIEGVGGVIKANIQARNEQRDRSAKSEVRVGAYLARKVIEDRGKIKSLESTIAGPMPEDMKAPFRSNLAASKDALDANLNYLIDTLKQVGLDFPTASISAQGEILKREFEARKVPGYGPLVDLVVRYSLGVRTGKPIDKTALANDLGKL</sequence>
<dbReference type="InterPro" id="IPR051043">
    <property type="entry name" value="Sulfatase_Mod_Factor_Kinase"/>
</dbReference>
<gene>
    <name evidence="3" type="ORF">HLB44_08770</name>
</gene>
<feature type="signal peptide" evidence="1">
    <location>
        <begin position="1"/>
        <end position="29"/>
    </location>
</feature>
<evidence type="ECO:0000313" key="4">
    <source>
        <dbReference type="Proteomes" id="UP000737171"/>
    </source>
</evidence>
<reference evidence="3 4" key="1">
    <citation type="submission" date="2020-05" db="EMBL/GenBank/DDBJ databases">
        <title>Aquincola sp. isolate from soil.</title>
        <authorList>
            <person name="Han J."/>
            <person name="Kim D.-U."/>
        </authorList>
    </citation>
    <scope>NUCLEOTIDE SEQUENCE [LARGE SCALE GENOMIC DNA]</scope>
    <source>
        <strain evidence="3 4">S2</strain>
    </source>
</reference>
<dbReference type="RefSeq" id="WP_173122156.1">
    <property type="nucleotide sequence ID" value="NZ_JABRWJ010000002.1"/>
</dbReference>
<dbReference type="Pfam" id="PF03781">
    <property type="entry name" value="FGE-sulfatase"/>
    <property type="match status" value="1"/>
</dbReference>
<dbReference type="PANTHER" id="PTHR23150:SF19">
    <property type="entry name" value="FORMYLGLYCINE-GENERATING ENZYME"/>
    <property type="match status" value="1"/>
</dbReference>
<dbReference type="Proteomes" id="UP000737171">
    <property type="component" value="Unassembled WGS sequence"/>
</dbReference>
<dbReference type="SUPFAM" id="SSF56436">
    <property type="entry name" value="C-type lectin-like"/>
    <property type="match status" value="1"/>
</dbReference>
<accession>A0ABX2EEP4</accession>
<feature type="chain" id="PRO_5046246753" evidence="1">
    <location>
        <begin position="30"/>
        <end position="519"/>
    </location>
</feature>
<dbReference type="InterPro" id="IPR042095">
    <property type="entry name" value="SUMF_sf"/>
</dbReference>
<comment type="caution">
    <text evidence="3">The sequence shown here is derived from an EMBL/GenBank/DDBJ whole genome shotgun (WGS) entry which is preliminary data.</text>
</comment>
<keyword evidence="4" id="KW-1185">Reference proteome</keyword>
<evidence type="ECO:0000259" key="2">
    <source>
        <dbReference type="Pfam" id="PF03781"/>
    </source>
</evidence>
<dbReference type="InterPro" id="IPR016187">
    <property type="entry name" value="CTDL_fold"/>
</dbReference>
<keyword evidence="1" id="KW-0732">Signal</keyword>
<organism evidence="3 4">
    <name type="scientific">Pseudaquabacterium terrae</name>
    <dbReference type="NCBI Taxonomy" id="2732868"/>
    <lineage>
        <taxon>Bacteria</taxon>
        <taxon>Pseudomonadati</taxon>
        <taxon>Pseudomonadota</taxon>
        <taxon>Betaproteobacteria</taxon>
        <taxon>Burkholderiales</taxon>
        <taxon>Sphaerotilaceae</taxon>
        <taxon>Pseudaquabacterium</taxon>
    </lineage>
</organism>
<dbReference type="PANTHER" id="PTHR23150">
    <property type="entry name" value="SULFATASE MODIFYING FACTOR 1, 2"/>
    <property type="match status" value="1"/>
</dbReference>
<name>A0ABX2EEP4_9BURK</name>
<feature type="domain" description="Sulfatase-modifying factor enzyme-like" evidence="2">
    <location>
        <begin position="104"/>
        <end position="311"/>
    </location>
</feature>
<evidence type="ECO:0000256" key="1">
    <source>
        <dbReference type="SAM" id="SignalP"/>
    </source>
</evidence>